<dbReference type="GO" id="GO:0008836">
    <property type="term" value="F:diaminopimelate decarboxylase activity"/>
    <property type="evidence" value="ECO:0007669"/>
    <property type="project" value="InterPro"/>
</dbReference>
<evidence type="ECO:0000256" key="2">
    <source>
        <dbReference type="ARBA" id="ARBA00022793"/>
    </source>
</evidence>
<organism evidence="7 8">
    <name type="scientific">Halocaridina rubra</name>
    <name type="common">Hawaiian red shrimp</name>
    <dbReference type="NCBI Taxonomy" id="373956"/>
    <lineage>
        <taxon>Eukaryota</taxon>
        <taxon>Metazoa</taxon>
        <taxon>Ecdysozoa</taxon>
        <taxon>Arthropoda</taxon>
        <taxon>Crustacea</taxon>
        <taxon>Multicrustacea</taxon>
        <taxon>Malacostraca</taxon>
        <taxon>Eumalacostraca</taxon>
        <taxon>Eucarida</taxon>
        <taxon>Decapoda</taxon>
        <taxon>Pleocyemata</taxon>
        <taxon>Caridea</taxon>
        <taxon>Atyoidea</taxon>
        <taxon>Atyidae</taxon>
        <taxon>Halocaridina</taxon>
    </lineage>
</organism>
<evidence type="ECO:0000256" key="5">
    <source>
        <dbReference type="PIRSR" id="PIRSR600183-50"/>
    </source>
</evidence>
<dbReference type="PANTHER" id="PTHR43727:SF2">
    <property type="entry name" value="GROUP IV DECARBOXYLASE"/>
    <property type="match status" value="1"/>
</dbReference>
<protein>
    <recommendedName>
        <fullName evidence="6">Orn/DAP/Arg decarboxylase 2 N-terminal domain-containing protein</fullName>
    </recommendedName>
</protein>
<feature type="active site" description="Proton donor" evidence="5">
    <location>
        <position position="445"/>
    </location>
</feature>
<feature type="modified residue" description="N6-(pyridoxal phosphate)lysine" evidence="5">
    <location>
        <position position="85"/>
    </location>
</feature>
<gene>
    <name evidence="7" type="ORF">SK128_005394</name>
</gene>
<keyword evidence="2" id="KW-0210">Decarboxylase</keyword>
<evidence type="ECO:0000256" key="3">
    <source>
        <dbReference type="ARBA" id="ARBA00022898"/>
    </source>
</evidence>
<dbReference type="PANTHER" id="PTHR43727">
    <property type="entry name" value="DIAMINOPIMELATE DECARBOXYLASE"/>
    <property type="match status" value="1"/>
</dbReference>
<keyword evidence="8" id="KW-1185">Reference proteome</keyword>
<sequence length="540" mass="58811">MAVNLCHTSYEESASKCGAWEYRDGSLHCDGMSMEDLQHRLHLEFKHQATPAYIYSYLALKENVANYKEALKHLGDYGILSYSLKANSNPHIITTLRNAGVSMATTVSGNEILMAIKCGFPPERIILNGNGKQQWEIELAVSRGVLLNIDSVFDALQLVNVCKTLGMNARALLRLNPAIDAQTHPYLATALADSKFGVEMGQVDEVLRVVSAQEEGVGAEGNSQRDRLIDLQGVHIHIGSAISKVQVYSEMMKSAVQTLMHIRISGWPEASIINLGGGLGIDQTNPPYKHQSSSAADSLFITPPSQTPLSAESTSISLRSSQTEGNILDHHGNVTDINSGKGTDMDLQQKEFPVPKQLVEEVLPHLPRDTYLILEPGRSLVGTAGIVVTSILGVKSNAGKEFLVVDAAMTEVIRPSLYGAVHPISYITPPQHNEAAVFDVVGPVCESGDFLSRQCPLQSPISGEEANNSVYNRPVSNIQRVPYKSIPGTSLAIWNCGAYCSSMSSNYNLRPHAMEVLVTSPTKYKIIRKPQQFADLVSNF</sequence>
<evidence type="ECO:0000259" key="6">
    <source>
        <dbReference type="Pfam" id="PF02784"/>
    </source>
</evidence>
<dbReference type="EMBL" id="JAXCGZ010009589">
    <property type="protein sequence ID" value="KAK7076650.1"/>
    <property type="molecule type" value="Genomic_DNA"/>
</dbReference>
<dbReference type="FunFam" id="3.20.20.10:FF:000003">
    <property type="entry name" value="Diaminopimelate decarboxylase"/>
    <property type="match status" value="1"/>
</dbReference>
<dbReference type="Gene3D" id="2.40.37.10">
    <property type="entry name" value="Lyase, Ornithine Decarboxylase, Chain A, domain 1"/>
    <property type="match status" value="1"/>
</dbReference>
<dbReference type="InterPro" id="IPR009006">
    <property type="entry name" value="Ala_racemase/Decarboxylase_C"/>
</dbReference>
<dbReference type="PRINTS" id="PR01179">
    <property type="entry name" value="ODADCRBXLASE"/>
</dbReference>
<dbReference type="InterPro" id="IPR029066">
    <property type="entry name" value="PLP-binding_barrel"/>
</dbReference>
<proteinExistence type="predicted"/>
<dbReference type="AlphaFoldDB" id="A0AAN8X2A3"/>
<comment type="cofactor">
    <cofactor evidence="1 5">
        <name>pyridoxal 5'-phosphate</name>
        <dbReference type="ChEBI" id="CHEBI:597326"/>
    </cofactor>
</comment>
<dbReference type="Gene3D" id="3.20.20.10">
    <property type="entry name" value="Alanine racemase"/>
    <property type="match status" value="2"/>
</dbReference>
<keyword evidence="3 5" id="KW-0663">Pyridoxal phosphate</keyword>
<dbReference type="CDD" id="cd06828">
    <property type="entry name" value="PLPDE_III_DapDC"/>
    <property type="match status" value="1"/>
</dbReference>
<keyword evidence="4" id="KW-0456">Lyase</keyword>
<reference evidence="7 8" key="1">
    <citation type="submission" date="2023-11" db="EMBL/GenBank/DDBJ databases">
        <title>Halocaridina rubra genome assembly.</title>
        <authorList>
            <person name="Smith C."/>
        </authorList>
    </citation>
    <scope>NUCLEOTIDE SEQUENCE [LARGE SCALE GENOMIC DNA]</scope>
    <source>
        <strain evidence="7">EP-1</strain>
        <tissue evidence="7">Whole</tissue>
    </source>
</reference>
<dbReference type="SUPFAM" id="SSF50621">
    <property type="entry name" value="Alanine racemase C-terminal domain-like"/>
    <property type="match status" value="1"/>
</dbReference>
<dbReference type="InterPro" id="IPR000183">
    <property type="entry name" value="Orn/DAP/Arg_de-COase"/>
</dbReference>
<evidence type="ECO:0000256" key="1">
    <source>
        <dbReference type="ARBA" id="ARBA00001933"/>
    </source>
</evidence>
<feature type="domain" description="Orn/DAP/Arg decarboxylase 2 N-terminal" evidence="6">
    <location>
        <begin position="66"/>
        <end position="287"/>
    </location>
</feature>
<name>A0AAN8X2A3_HALRR</name>
<dbReference type="InterPro" id="IPR002986">
    <property type="entry name" value="DAP_deCOOHase_LysA"/>
</dbReference>
<dbReference type="GO" id="GO:0009089">
    <property type="term" value="P:lysine biosynthetic process via diaminopimelate"/>
    <property type="evidence" value="ECO:0007669"/>
    <property type="project" value="InterPro"/>
</dbReference>
<evidence type="ECO:0000313" key="7">
    <source>
        <dbReference type="EMBL" id="KAK7076650.1"/>
    </source>
</evidence>
<accession>A0AAN8X2A3</accession>
<evidence type="ECO:0000256" key="4">
    <source>
        <dbReference type="ARBA" id="ARBA00023239"/>
    </source>
</evidence>
<dbReference type="Pfam" id="PF02784">
    <property type="entry name" value="Orn_Arg_deC_N"/>
    <property type="match status" value="1"/>
</dbReference>
<dbReference type="SUPFAM" id="SSF51419">
    <property type="entry name" value="PLP-binding barrel"/>
    <property type="match status" value="1"/>
</dbReference>
<comment type="caution">
    <text evidence="7">The sequence shown here is derived from an EMBL/GenBank/DDBJ whole genome shotgun (WGS) entry which is preliminary data.</text>
</comment>
<evidence type="ECO:0000313" key="8">
    <source>
        <dbReference type="Proteomes" id="UP001381693"/>
    </source>
</evidence>
<dbReference type="InterPro" id="IPR022644">
    <property type="entry name" value="De-COase2_N"/>
</dbReference>
<dbReference type="Proteomes" id="UP001381693">
    <property type="component" value="Unassembled WGS sequence"/>
</dbReference>